<dbReference type="STRING" id="1166018.FAES_4651"/>
<dbReference type="EMBL" id="HE796683">
    <property type="protein sequence ID" value="CCH02650.1"/>
    <property type="molecule type" value="Genomic_DNA"/>
</dbReference>
<dbReference type="GO" id="GO:0016740">
    <property type="term" value="F:transferase activity"/>
    <property type="evidence" value="ECO:0007669"/>
    <property type="project" value="UniProtKB-KW"/>
</dbReference>
<feature type="domain" description="Glycosyltransferase 2-like" evidence="1">
    <location>
        <begin position="31"/>
        <end position="178"/>
    </location>
</feature>
<reference evidence="2 3" key="1">
    <citation type="journal article" date="2012" name="J. Bacteriol.">
        <title>Genome Sequence of Fibrella aestuarina BUZ 2T, a Filamentous Marine Bacterium.</title>
        <authorList>
            <person name="Filippini M."/>
            <person name="Qi W."/>
            <person name="Blom J."/>
            <person name="Goesmann A."/>
            <person name="Smits T.H."/>
            <person name="Bagheri H.C."/>
        </authorList>
    </citation>
    <scope>NUCLEOTIDE SEQUENCE [LARGE SCALE GENOMIC DNA]</scope>
    <source>
        <strain evidence="3">BUZ 2T</strain>
    </source>
</reference>
<proteinExistence type="predicted"/>
<gene>
    <name evidence="2" type="ORF">FAES_4651</name>
</gene>
<dbReference type="AlphaFoldDB" id="I0KEU7"/>
<dbReference type="HOGENOM" id="CLU_025996_17_2_10"/>
<protein>
    <submittedName>
        <fullName evidence="2">Glycosyl transferase family 2</fullName>
    </submittedName>
</protein>
<dbReference type="PATRIC" id="fig|1166018.3.peg.1618"/>
<dbReference type="InterPro" id="IPR029044">
    <property type="entry name" value="Nucleotide-diphossugar_trans"/>
</dbReference>
<dbReference type="eggNOG" id="COG1215">
    <property type="taxonomic scope" value="Bacteria"/>
</dbReference>
<dbReference type="InterPro" id="IPR001173">
    <property type="entry name" value="Glyco_trans_2-like"/>
</dbReference>
<dbReference type="PANTHER" id="PTHR43685">
    <property type="entry name" value="GLYCOSYLTRANSFERASE"/>
    <property type="match status" value="1"/>
</dbReference>
<evidence type="ECO:0000313" key="2">
    <source>
        <dbReference type="EMBL" id="CCH02650.1"/>
    </source>
</evidence>
<dbReference type="OrthoDB" id="114108at2"/>
<dbReference type="InterPro" id="IPR050834">
    <property type="entry name" value="Glycosyltransf_2"/>
</dbReference>
<name>I0KEU7_9BACT</name>
<accession>I0KEU7</accession>
<dbReference type="Gene3D" id="3.90.550.10">
    <property type="entry name" value="Spore Coat Polysaccharide Biosynthesis Protein SpsA, Chain A"/>
    <property type="match status" value="1"/>
</dbReference>
<keyword evidence="3" id="KW-1185">Reference proteome</keyword>
<sequence>MLADYDLLTNEGQHPRFLFDQTDPVPALRVSVIVPVRNEAEAIAHTLDALRLQRTCAGHRLDPNSYEVLVLTNNCTDDSYAQVRRYQQQYPAFRLHVVDIQLPPERAHIGTVRRLLMDEACRRLLQAGHPQGVIASTDGDTLVDSHWIAQIVAEIEAGNDAVGGRILTLRDDSPARLPHLRDATYRCLLARAEAQIDPCQHDPWPRHFQHFGASLAVTCQAYVRAGRLPVVRYLEDDAFFKALQRIDAKVRKSPQVRVYTSARLQGRVEVGLSWQLQQWTSQRQAGCCQLVEDPAVSMARFQLRRDLRDAWQHRFEPSSLVRLRPMAERLRVTTGWLMARMATSTYFGQLWEQADAQFAQLPHPAPIPITEAIRQLRLVKSESERDRE</sequence>
<dbReference type="Proteomes" id="UP000011058">
    <property type="component" value="Chromosome"/>
</dbReference>
<organism evidence="2 3">
    <name type="scientific">Fibrella aestuarina BUZ 2</name>
    <dbReference type="NCBI Taxonomy" id="1166018"/>
    <lineage>
        <taxon>Bacteria</taxon>
        <taxon>Pseudomonadati</taxon>
        <taxon>Bacteroidota</taxon>
        <taxon>Cytophagia</taxon>
        <taxon>Cytophagales</taxon>
        <taxon>Spirosomataceae</taxon>
        <taxon>Fibrella</taxon>
    </lineage>
</organism>
<dbReference type="SUPFAM" id="SSF53448">
    <property type="entry name" value="Nucleotide-diphospho-sugar transferases"/>
    <property type="match status" value="1"/>
</dbReference>
<evidence type="ECO:0000259" key="1">
    <source>
        <dbReference type="Pfam" id="PF00535"/>
    </source>
</evidence>
<evidence type="ECO:0000313" key="3">
    <source>
        <dbReference type="Proteomes" id="UP000011058"/>
    </source>
</evidence>
<dbReference type="RefSeq" id="WP_015333749.1">
    <property type="nucleotide sequence ID" value="NC_020054.1"/>
</dbReference>
<dbReference type="PANTHER" id="PTHR43685:SF14">
    <property type="entry name" value="GLYCOSYLTRANSFERASE 2-LIKE DOMAIN-CONTAINING PROTEIN"/>
    <property type="match status" value="1"/>
</dbReference>
<dbReference type="KEGG" id="fae:FAES_4651"/>
<keyword evidence="2" id="KW-0808">Transferase</keyword>
<dbReference type="Pfam" id="PF00535">
    <property type="entry name" value="Glycos_transf_2"/>
    <property type="match status" value="1"/>
</dbReference>